<feature type="transmembrane region" description="Helical" evidence="1">
    <location>
        <begin position="341"/>
        <end position="361"/>
    </location>
</feature>
<evidence type="ECO:0000313" key="2">
    <source>
        <dbReference type="EMBL" id="MBL0422976.1"/>
    </source>
</evidence>
<keyword evidence="1" id="KW-1133">Transmembrane helix</keyword>
<dbReference type="PANTHER" id="PTHR38592">
    <property type="entry name" value="BLL4819 PROTEIN"/>
    <property type="match status" value="1"/>
</dbReference>
<dbReference type="PANTHER" id="PTHR38592:SF3">
    <property type="entry name" value="BLL4819 PROTEIN"/>
    <property type="match status" value="1"/>
</dbReference>
<feature type="transmembrane region" description="Helical" evidence="1">
    <location>
        <begin position="12"/>
        <end position="29"/>
    </location>
</feature>
<sequence length="383" mass="42396">MQRRWEIDALRGLMLVLMTLTHLPTRLTNPFGQPFGYVSAAEGFVLLSGYMAGLVYGRLAVEKGIDTMRRAFWRRALLVYACHAALLLFLFTVIALIGIRVDEPAVKNLMSYYLQHPRAALAGGLLLIYQPPLLDILPMYVVFMLLSPLAFPLALQAGWGLVLASSAMLWLLAQFGVAHWLYQVGAAITHMPVPYAEAGAFNSFAWQLIWIVGLWLGASRHQPSPPSLRLPASVIALAAVVATVGLAWRHGVGQAPFGANEALNLWFDKWQLGPLRLLNLAALTVLLLRFGPWLAAHLPRMRVLETLGSASLAVFCAHLVVVLLVLSLFGAELRRPWSVDLPLLAIALASLYAAGRLTLWFERRPPREPGPRGFRAWPRRKLP</sequence>
<gene>
    <name evidence="2" type="ORF">JI739_21750</name>
</gene>
<keyword evidence="1" id="KW-0472">Membrane</keyword>
<name>A0A937D9B3_9BURK</name>
<keyword evidence="1" id="KW-0812">Transmembrane</keyword>
<proteinExistence type="predicted"/>
<keyword evidence="3" id="KW-1185">Reference proteome</keyword>
<dbReference type="AlphaFoldDB" id="A0A937D9B3"/>
<dbReference type="PIRSF" id="PIRSF028704">
    <property type="entry name" value="UPC028704"/>
    <property type="match status" value="1"/>
</dbReference>
<dbReference type="RefSeq" id="WP_201686103.1">
    <property type="nucleotide sequence ID" value="NZ_JAEQNA010000010.1"/>
</dbReference>
<feature type="transmembrane region" description="Helical" evidence="1">
    <location>
        <begin position="230"/>
        <end position="248"/>
    </location>
</feature>
<feature type="transmembrane region" description="Helical" evidence="1">
    <location>
        <begin position="307"/>
        <end position="329"/>
    </location>
</feature>
<dbReference type="InterPro" id="IPR014550">
    <property type="entry name" value="UCP028704_OpgC"/>
</dbReference>
<dbReference type="Pfam" id="PF10129">
    <property type="entry name" value="OpgC_C"/>
    <property type="match status" value="1"/>
</dbReference>
<accession>A0A937D9B3</accession>
<comment type="caution">
    <text evidence="2">The sequence shown here is derived from an EMBL/GenBank/DDBJ whole genome shotgun (WGS) entry which is preliminary data.</text>
</comment>
<feature type="transmembrane region" description="Helical" evidence="1">
    <location>
        <begin position="200"/>
        <end position="218"/>
    </location>
</feature>
<feature type="transmembrane region" description="Helical" evidence="1">
    <location>
        <begin position="277"/>
        <end position="295"/>
    </location>
</feature>
<dbReference type="EMBL" id="JAEQNA010000010">
    <property type="protein sequence ID" value="MBL0422976.1"/>
    <property type="molecule type" value="Genomic_DNA"/>
</dbReference>
<protein>
    <submittedName>
        <fullName evidence="2">OpgC domain-containing protein</fullName>
    </submittedName>
</protein>
<dbReference type="Proteomes" id="UP000613011">
    <property type="component" value="Unassembled WGS sequence"/>
</dbReference>
<evidence type="ECO:0000313" key="3">
    <source>
        <dbReference type="Proteomes" id="UP000613011"/>
    </source>
</evidence>
<feature type="transmembrane region" description="Helical" evidence="1">
    <location>
        <begin position="77"/>
        <end position="99"/>
    </location>
</feature>
<reference evidence="2" key="1">
    <citation type="submission" date="2021-01" db="EMBL/GenBank/DDBJ databases">
        <title>Ramlibacter sp. strain AW1 16S ribosomal RNA gene Genome sequencing and assembly.</title>
        <authorList>
            <person name="Kang M."/>
        </authorList>
    </citation>
    <scope>NUCLEOTIDE SEQUENCE</scope>
    <source>
        <strain evidence="2">AW1</strain>
    </source>
</reference>
<feature type="transmembrane region" description="Helical" evidence="1">
    <location>
        <begin position="158"/>
        <end position="180"/>
    </location>
</feature>
<organism evidence="2 3">
    <name type="scientific">Ramlibacter aurantiacus</name>
    <dbReference type="NCBI Taxonomy" id="2801330"/>
    <lineage>
        <taxon>Bacteria</taxon>
        <taxon>Pseudomonadati</taxon>
        <taxon>Pseudomonadota</taxon>
        <taxon>Betaproteobacteria</taxon>
        <taxon>Burkholderiales</taxon>
        <taxon>Comamonadaceae</taxon>
        <taxon>Ramlibacter</taxon>
    </lineage>
</organism>
<evidence type="ECO:0000256" key="1">
    <source>
        <dbReference type="SAM" id="Phobius"/>
    </source>
</evidence>
<feature type="transmembrane region" description="Helical" evidence="1">
    <location>
        <begin position="35"/>
        <end position="56"/>
    </location>
</feature>